<feature type="binding site" evidence="11">
    <location>
        <position position="32"/>
    </location>
    <ligand>
        <name>ATP</name>
        <dbReference type="ChEBI" id="CHEBI:30616"/>
    </ligand>
</feature>
<comment type="catalytic activity">
    <reaction evidence="11">
        <text>a tRNA precursor + 2 CTP + ATP = a tRNA with a 3' CCA end + 3 diphosphate</text>
        <dbReference type="Rhea" id="RHEA:14433"/>
        <dbReference type="Rhea" id="RHEA-COMP:10465"/>
        <dbReference type="Rhea" id="RHEA-COMP:10468"/>
        <dbReference type="ChEBI" id="CHEBI:30616"/>
        <dbReference type="ChEBI" id="CHEBI:33019"/>
        <dbReference type="ChEBI" id="CHEBI:37563"/>
        <dbReference type="ChEBI" id="CHEBI:74896"/>
        <dbReference type="ChEBI" id="CHEBI:83071"/>
        <dbReference type="EC" id="2.7.7.72"/>
    </reaction>
</comment>
<evidence type="ECO:0000256" key="4">
    <source>
        <dbReference type="ARBA" id="ARBA00022695"/>
    </source>
</evidence>
<feature type="binding site" evidence="11">
    <location>
        <position position="32"/>
    </location>
    <ligand>
        <name>CTP</name>
        <dbReference type="ChEBI" id="CHEBI:37563"/>
    </ligand>
</feature>
<evidence type="ECO:0000256" key="2">
    <source>
        <dbReference type="ARBA" id="ARBA00022679"/>
    </source>
</evidence>
<evidence type="ECO:0000256" key="9">
    <source>
        <dbReference type="ARBA" id="ARBA00022842"/>
    </source>
</evidence>
<dbReference type="InterPro" id="IPR023068">
    <property type="entry name" value="CCA-adding_enz_firmicutes"/>
</dbReference>
<evidence type="ECO:0000313" key="19">
    <source>
        <dbReference type="Proteomes" id="UP000029488"/>
    </source>
</evidence>
<feature type="binding site" evidence="11">
    <location>
        <position position="159"/>
    </location>
    <ligand>
        <name>ATP</name>
        <dbReference type="ChEBI" id="CHEBI:30616"/>
    </ligand>
</feature>
<dbReference type="GO" id="GO:0004810">
    <property type="term" value="F:CCA tRNA nucleotidyltransferase activity"/>
    <property type="evidence" value="ECO:0007669"/>
    <property type="project" value="UniProtKB-UniRule"/>
</dbReference>
<dbReference type="InterPro" id="IPR032828">
    <property type="entry name" value="PolyA_RNA-bd"/>
</dbReference>
<evidence type="ECO:0000256" key="5">
    <source>
        <dbReference type="ARBA" id="ARBA00022723"/>
    </source>
</evidence>
<feature type="binding site" evidence="11">
    <location>
        <position position="165"/>
    </location>
    <ligand>
        <name>CTP</name>
        <dbReference type="ChEBI" id="CHEBI:37563"/>
    </ligand>
</feature>
<dbReference type="Gene3D" id="3.30.460.10">
    <property type="entry name" value="Beta Polymerase, domain 2"/>
    <property type="match status" value="1"/>
</dbReference>
<comment type="miscellaneous">
    <text evidence="11">A single active site specifically recognizes both ATP and CTP and is responsible for their addition.</text>
</comment>
<dbReference type="GO" id="GO:0000287">
    <property type="term" value="F:magnesium ion binding"/>
    <property type="evidence" value="ECO:0007669"/>
    <property type="project" value="UniProtKB-UniRule"/>
</dbReference>
<keyword evidence="7 11" id="KW-0692">RNA repair</keyword>
<evidence type="ECO:0000256" key="3">
    <source>
        <dbReference type="ARBA" id="ARBA00022694"/>
    </source>
</evidence>
<feature type="binding site" evidence="11">
    <location>
        <position position="162"/>
    </location>
    <ligand>
        <name>ATP</name>
        <dbReference type="ChEBI" id="CHEBI:30616"/>
    </ligand>
</feature>
<feature type="domain" description="tRNA nucleotidyltransferase/poly(A) polymerase RNA and SrmB- binding" evidence="13">
    <location>
        <begin position="174"/>
        <end position="230"/>
    </location>
</feature>
<dbReference type="InterPro" id="IPR032810">
    <property type="entry name" value="CCA-adding_enz_C"/>
</dbReference>
<dbReference type="Gene3D" id="1.10.110.30">
    <property type="match status" value="1"/>
</dbReference>
<evidence type="ECO:0000313" key="16">
    <source>
        <dbReference type="EMBL" id="ARU19418.1"/>
    </source>
</evidence>
<dbReference type="EMBL" id="CP020858">
    <property type="protein sequence ID" value="ARU19418.1"/>
    <property type="molecule type" value="Genomic_DNA"/>
</dbReference>
<keyword evidence="10 11" id="KW-0694">RNA-binding</keyword>
<sequence>MIVENIPDEFKKALPILEKIREAGFEAYFVGGSVRDTLLGLPIHDVDIASSAYPEEIKQIFSKTVDTGVEHGTVMVLDHGTGYEITTFRTESTYQDYRRPDKVEFVRSLEEDLKRRDLTINALAMDDKGKIIDLFDGLKDLKNGIIRAVGNPEERFHEDALRMMRAVRFGSQLDFKVELDTFNAIKKNSHLLEKIAIERIHVEWVKLLLGKNPKQGLQEFLDTELYKYCPLFADKYAELKSILEFSDFKLNTEEECWTLLSDVFKLKDTDISNLLRSWKSSNNIIKYVIAASLCVQKIKDSKLDIETYYQNGIEIILTANQIAKIRGFGMDDNELKINYDKLPIKSRKEMKINGKDLVQEAGVKPGKIMGEILNKLEKEIVFGNIINDKEILIENAKKLLEEKV</sequence>
<evidence type="ECO:0000256" key="11">
    <source>
        <dbReference type="HAMAP-Rule" id="MF_01263"/>
    </source>
</evidence>
<evidence type="ECO:0000313" key="20">
    <source>
        <dbReference type="Proteomes" id="UP000195378"/>
    </source>
</evidence>
<evidence type="ECO:0000313" key="21">
    <source>
        <dbReference type="Proteomes" id="UP000470980"/>
    </source>
</evidence>
<evidence type="ECO:0000256" key="7">
    <source>
        <dbReference type="ARBA" id="ARBA00022800"/>
    </source>
</evidence>
<dbReference type="NCBIfam" id="NF009814">
    <property type="entry name" value="PRK13299.1"/>
    <property type="match status" value="1"/>
</dbReference>
<dbReference type="Proteomes" id="UP000029488">
    <property type="component" value="Chromosome"/>
</dbReference>
<dbReference type="Pfam" id="PF01743">
    <property type="entry name" value="PolyA_pol"/>
    <property type="match status" value="1"/>
</dbReference>
<dbReference type="PANTHER" id="PTHR46173">
    <property type="entry name" value="CCA TRNA NUCLEOTIDYLTRANSFERASE 1, MITOCHONDRIAL"/>
    <property type="match status" value="1"/>
</dbReference>
<evidence type="ECO:0000259" key="14">
    <source>
        <dbReference type="Pfam" id="PF13735"/>
    </source>
</evidence>
<keyword evidence="9 11" id="KW-0460">Magnesium</keyword>
<gene>
    <name evidence="15" type="primary">pcnB</name>
    <name evidence="11" type="synonym">cca</name>
    <name evidence="16" type="ORF">B7R82_05230</name>
    <name evidence="18" type="ORF">FYL06_02995</name>
    <name evidence="17" type="ORF">FYL10_01155</name>
    <name evidence="15" type="ORF">LSJ_0767</name>
</gene>
<dbReference type="Proteomes" id="UP000195378">
    <property type="component" value="Chromosome"/>
</dbReference>
<dbReference type="PANTHER" id="PTHR46173:SF1">
    <property type="entry name" value="CCA TRNA NUCLEOTIDYLTRANSFERASE 1, MITOCHONDRIAL"/>
    <property type="match status" value="1"/>
</dbReference>
<dbReference type="EMBL" id="VSTU01000002">
    <property type="protein sequence ID" value="MYZ65928.1"/>
    <property type="molecule type" value="Genomic_DNA"/>
</dbReference>
<feature type="binding site" evidence="11">
    <location>
        <position position="35"/>
    </location>
    <ligand>
        <name>CTP</name>
        <dbReference type="ChEBI" id="CHEBI:37563"/>
    </ligand>
</feature>
<feature type="domain" description="Poly A polymerase head" evidence="12">
    <location>
        <begin position="27"/>
        <end position="147"/>
    </location>
</feature>
<dbReference type="SUPFAM" id="SSF81301">
    <property type="entry name" value="Nucleotidyltransferase"/>
    <property type="match status" value="1"/>
</dbReference>
<feature type="binding site" evidence="11">
    <location>
        <position position="165"/>
    </location>
    <ligand>
        <name>ATP</name>
        <dbReference type="ChEBI" id="CHEBI:30616"/>
    </ligand>
</feature>
<dbReference type="InterPro" id="IPR043519">
    <property type="entry name" value="NT_sf"/>
</dbReference>
<dbReference type="Proteomes" id="UP000471300">
    <property type="component" value="Unassembled WGS sequence"/>
</dbReference>
<keyword evidence="6 11" id="KW-0547">Nucleotide-binding</keyword>
<feature type="binding site" evidence="11">
    <location>
        <position position="47"/>
    </location>
    <ligand>
        <name>Mg(2+)</name>
        <dbReference type="ChEBI" id="CHEBI:18420"/>
    </ligand>
</feature>
<dbReference type="Gene3D" id="1.20.58.560">
    <property type="match status" value="1"/>
</dbReference>
<comment type="catalytic activity">
    <reaction evidence="11">
        <text>a tRNA with a 3' CCA end + 2 CTP + ATP = a tRNA with a 3' CCACCA end + 3 diphosphate</text>
        <dbReference type="Rhea" id="RHEA:76235"/>
        <dbReference type="Rhea" id="RHEA-COMP:10468"/>
        <dbReference type="Rhea" id="RHEA-COMP:18655"/>
        <dbReference type="ChEBI" id="CHEBI:30616"/>
        <dbReference type="ChEBI" id="CHEBI:33019"/>
        <dbReference type="ChEBI" id="CHEBI:37563"/>
        <dbReference type="ChEBI" id="CHEBI:83071"/>
        <dbReference type="ChEBI" id="CHEBI:195187"/>
    </reaction>
</comment>
<reference evidence="15 19" key="1">
    <citation type="journal article" date="2014" name="BMC Genomics">
        <title>Unusual genome complexity in Lactobacillus salivarius JCM1046.</title>
        <authorList>
            <person name="Raftis E.J."/>
            <person name="Forde B.M."/>
            <person name="Claesson M.J."/>
            <person name="O'Toole P.W."/>
        </authorList>
    </citation>
    <scope>NUCLEOTIDE SEQUENCE [LARGE SCALE GENOMIC DNA]</scope>
    <source>
        <strain evidence="15 19">JCM1046</strain>
    </source>
</reference>
<dbReference type="InterPro" id="IPR002646">
    <property type="entry name" value="PolA_pol_head_dom"/>
</dbReference>
<dbReference type="EMBL" id="CP007646">
    <property type="protein sequence ID" value="AIR10455.1"/>
    <property type="molecule type" value="Genomic_DNA"/>
</dbReference>
<dbReference type="AlphaFoldDB" id="A0A089QCJ7"/>
<evidence type="ECO:0000313" key="18">
    <source>
        <dbReference type="EMBL" id="MYZ65928.1"/>
    </source>
</evidence>
<feature type="binding site" evidence="11">
    <location>
        <position position="159"/>
    </location>
    <ligand>
        <name>CTP</name>
        <dbReference type="ChEBI" id="CHEBI:37563"/>
    </ligand>
</feature>
<keyword evidence="3 11" id="KW-0819">tRNA processing</keyword>
<comment type="subunit">
    <text evidence="11">Homodimer.</text>
</comment>
<keyword evidence="2 11" id="KW-0808">Transferase</keyword>
<evidence type="ECO:0000259" key="12">
    <source>
        <dbReference type="Pfam" id="PF01743"/>
    </source>
</evidence>
<comment type="similarity">
    <text evidence="11">Belongs to the tRNA nucleotidyltransferase/poly(A) polymerase family. Bacterial CCA-adding enzyme type 3 subfamily.</text>
</comment>
<evidence type="ECO:0000313" key="22">
    <source>
        <dbReference type="Proteomes" id="UP000471300"/>
    </source>
</evidence>
<feature type="binding site" evidence="11">
    <location>
        <position position="116"/>
    </location>
    <ligand>
        <name>CTP</name>
        <dbReference type="ChEBI" id="CHEBI:37563"/>
    </ligand>
</feature>
<keyword evidence="8 11" id="KW-0067">ATP-binding</keyword>
<reference evidence="21 22" key="3">
    <citation type="journal article" date="2020" name="Food Funct.">
        <title>Screening of Lactobacillus salivarius strains from the feces of Chinese populations and the evaluation of their effects against intestinal inflammation in mice.</title>
        <authorList>
            <person name="Zhai Q."/>
            <person name="Shen X."/>
            <person name="Cen S."/>
            <person name="Zhang C."/>
            <person name="Tian F."/>
            <person name="Zhao J."/>
            <person name="Zhang H."/>
            <person name="Xue Y."/>
            <person name="Chen W."/>
        </authorList>
    </citation>
    <scope>NUCLEOTIDE SEQUENCE [LARGE SCALE GENOMIC DNA]</scope>
    <source>
        <strain evidence="18 22">FZJTZ28M4.scaf</strain>
        <strain evidence="17 21">FZJTZ9M6.scaf</strain>
    </source>
</reference>
<dbReference type="GO" id="GO:0000049">
    <property type="term" value="F:tRNA binding"/>
    <property type="evidence" value="ECO:0007669"/>
    <property type="project" value="UniProtKB-UniRule"/>
</dbReference>
<evidence type="ECO:0000256" key="6">
    <source>
        <dbReference type="ARBA" id="ARBA00022741"/>
    </source>
</evidence>
<dbReference type="GO" id="GO:0005524">
    <property type="term" value="F:ATP binding"/>
    <property type="evidence" value="ECO:0007669"/>
    <property type="project" value="UniProtKB-UniRule"/>
</dbReference>
<proteinExistence type="inferred from homology"/>
<comment type="cofactor">
    <cofactor evidence="1 11">
        <name>Mg(2+)</name>
        <dbReference type="ChEBI" id="CHEBI:18420"/>
    </cofactor>
</comment>
<evidence type="ECO:0000313" key="17">
    <source>
        <dbReference type="EMBL" id="MYY72304.1"/>
    </source>
</evidence>
<evidence type="ECO:0000256" key="10">
    <source>
        <dbReference type="ARBA" id="ARBA00022884"/>
    </source>
</evidence>
<keyword evidence="5 11" id="KW-0479">Metal-binding</keyword>
<dbReference type="GO" id="GO:0042245">
    <property type="term" value="P:RNA repair"/>
    <property type="evidence" value="ECO:0007669"/>
    <property type="project" value="UniProtKB-KW"/>
</dbReference>
<feature type="binding site" evidence="11">
    <location>
        <position position="168"/>
    </location>
    <ligand>
        <name>CTP</name>
        <dbReference type="ChEBI" id="CHEBI:37563"/>
    </ligand>
</feature>
<dbReference type="CDD" id="cd05398">
    <property type="entry name" value="NT_ClassII-CCAase"/>
    <property type="match status" value="1"/>
</dbReference>
<feature type="binding site" evidence="11">
    <location>
        <position position="168"/>
    </location>
    <ligand>
        <name>ATP</name>
        <dbReference type="ChEBI" id="CHEBI:30616"/>
    </ligand>
</feature>
<reference evidence="16 20" key="2">
    <citation type="submission" date="2017-04" db="EMBL/GenBank/DDBJ databases">
        <title>Complete genome sequence of Lactobacillus salivarius ZLS006, a probiotic strain isolated from healthy piglet.</title>
        <authorList>
            <person name="Zhang D."/>
        </authorList>
    </citation>
    <scope>NUCLEOTIDE SEQUENCE [LARGE SCALE GENOMIC DNA]</scope>
    <source>
        <strain evidence="16 20">ZLS006</strain>
    </source>
</reference>
<protein>
    <recommendedName>
        <fullName evidence="11">CCA-adding enzyme</fullName>
        <ecNumber evidence="11">2.7.7.72</ecNumber>
    </recommendedName>
    <alternativeName>
        <fullName evidence="11">CCA tRNA nucleotidyltransferase</fullName>
    </alternativeName>
    <alternativeName>
        <fullName evidence="11">tRNA CCA-pyrophosphorylase</fullName>
    </alternativeName>
    <alternativeName>
        <fullName evidence="11">tRNA adenylyl-/cytidylyl- transferase</fullName>
    </alternativeName>
    <alternativeName>
        <fullName evidence="11">tRNA nucleotidyltransferase</fullName>
    </alternativeName>
    <alternativeName>
        <fullName evidence="11">tRNA-NT</fullName>
    </alternativeName>
</protein>
<evidence type="ECO:0000313" key="15">
    <source>
        <dbReference type="EMBL" id="AIR10455.1"/>
    </source>
</evidence>
<feature type="binding site" evidence="11">
    <location>
        <position position="162"/>
    </location>
    <ligand>
        <name>CTP</name>
        <dbReference type="ChEBI" id="CHEBI:37563"/>
    </ligand>
</feature>
<dbReference type="Gene3D" id="1.10.246.80">
    <property type="match status" value="1"/>
</dbReference>
<evidence type="ECO:0000256" key="8">
    <source>
        <dbReference type="ARBA" id="ARBA00022840"/>
    </source>
</evidence>
<evidence type="ECO:0000256" key="1">
    <source>
        <dbReference type="ARBA" id="ARBA00001946"/>
    </source>
</evidence>
<dbReference type="InterPro" id="IPR050264">
    <property type="entry name" value="Bact_CCA-adding_enz_type3_sf"/>
</dbReference>
<dbReference type="Pfam" id="PF13735">
    <property type="entry name" value="tRNA_NucTran2_2"/>
    <property type="match status" value="1"/>
</dbReference>
<dbReference type="Pfam" id="PF12627">
    <property type="entry name" value="PolyA_pol_RNAbd"/>
    <property type="match status" value="1"/>
</dbReference>
<dbReference type="EC" id="2.7.7.72" evidence="11"/>
<feature type="binding site" evidence="11">
    <location>
        <position position="116"/>
    </location>
    <ligand>
        <name>ATP</name>
        <dbReference type="ChEBI" id="CHEBI:30616"/>
    </ligand>
</feature>
<feature type="domain" description="CCA-adding enzyme C-terminal" evidence="14">
    <location>
        <begin position="248"/>
        <end position="395"/>
    </location>
</feature>
<accession>A0A089QCJ7</accession>
<dbReference type="SUPFAM" id="SSF81891">
    <property type="entry name" value="Poly A polymerase C-terminal region-like"/>
    <property type="match status" value="1"/>
</dbReference>
<dbReference type="EMBL" id="VSTR01000001">
    <property type="protein sequence ID" value="MYY72304.1"/>
    <property type="molecule type" value="Genomic_DNA"/>
</dbReference>
<evidence type="ECO:0000259" key="13">
    <source>
        <dbReference type="Pfam" id="PF12627"/>
    </source>
</evidence>
<dbReference type="GO" id="GO:0001680">
    <property type="term" value="P:tRNA 3'-terminal CCA addition"/>
    <property type="evidence" value="ECO:0007669"/>
    <property type="project" value="UniProtKB-UniRule"/>
</dbReference>
<dbReference type="RefSeq" id="WP_014568347.1">
    <property type="nucleotide sequence ID" value="NZ_CP007646.1"/>
</dbReference>
<comment type="function">
    <text evidence="11">Catalyzes the addition and repair of the essential 3'-terminal CCA sequence in tRNAs without using a nucleic acid template. Adds these three nucleotides in the order of C, C, and A to the tRNA nucleotide-73, using CTP and ATP as substrates and producing inorganic pyrophosphate. tRNA 3'-terminal CCA addition is required both for tRNA processing and repair. Also involved in tRNA surveillance by mediating tandem CCA addition to generate a CCACCA at the 3' terminus of unstable tRNAs. While stable tRNAs receive only 3'-terminal CCA, unstable tRNAs are marked with CCACCA and rapidly degraded.</text>
</comment>
<name>A0A089QCJ7_9LACO</name>
<dbReference type="KEGG" id="lsj:LSJ_0767"/>
<keyword evidence="4 11" id="KW-0548">Nucleotidyltransferase</keyword>
<feature type="binding site" evidence="11">
    <location>
        <position position="35"/>
    </location>
    <ligand>
        <name>ATP</name>
        <dbReference type="ChEBI" id="CHEBI:30616"/>
    </ligand>
</feature>
<organism evidence="15 19">
    <name type="scientific">Ligilactobacillus salivarius</name>
    <dbReference type="NCBI Taxonomy" id="1624"/>
    <lineage>
        <taxon>Bacteria</taxon>
        <taxon>Bacillati</taxon>
        <taxon>Bacillota</taxon>
        <taxon>Bacilli</taxon>
        <taxon>Lactobacillales</taxon>
        <taxon>Lactobacillaceae</taxon>
        <taxon>Ligilactobacillus</taxon>
    </lineage>
</organism>
<dbReference type="Proteomes" id="UP000470980">
    <property type="component" value="Unassembled WGS sequence"/>
</dbReference>
<feature type="binding site" evidence="11">
    <location>
        <position position="45"/>
    </location>
    <ligand>
        <name>Mg(2+)</name>
        <dbReference type="ChEBI" id="CHEBI:18420"/>
    </ligand>
</feature>
<dbReference type="HAMAP" id="MF_01263">
    <property type="entry name" value="CCA_bact_type3"/>
    <property type="match status" value="1"/>
</dbReference>